<dbReference type="SUPFAM" id="SSF69318">
    <property type="entry name" value="Integrin alpha N-terminal domain"/>
    <property type="match status" value="2"/>
</dbReference>
<name>A0A0S1SKW3_9BACT</name>
<reference evidence="8" key="1">
    <citation type="submission" date="2015-10" db="EMBL/GenBank/DDBJ databases">
        <title>Analysis of five complete genome sequences for members of the class Peribacteria in the recently recognized Peregrinibacteria bacterial phylum.</title>
        <authorList>
            <person name="Anantharaman K."/>
            <person name="Brown C.T."/>
            <person name="Burstein D."/>
            <person name="Castelle C.J."/>
            <person name="Probst A.J."/>
            <person name="Thomas B.C."/>
            <person name="Williams K.H."/>
            <person name="Banfield J.F."/>
        </authorList>
    </citation>
    <scope>NUCLEOTIDE SEQUENCE [LARGE SCALE GENOMIC DNA]</scope>
</reference>
<evidence type="ECO:0000256" key="1">
    <source>
        <dbReference type="ARBA" id="ARBA00022729"/>
    </source>
</evidence>
<dbReference type="Pfam" id="PF13517">
    <property type="entry name" value="FG-GAP_3"/>
    <property type="match status" value="3"/>
</dbReference>
<dbReference type="PRINTS" id="PR01185">
    <property type="entry name" value="INTEGRINA"/>
</dbReference>
<dbReference type="EMBL" id="CP013065">
    <property type="protein sequence ID" value="ALM13802.1"/>
    <property type="molecule type" value="Genomic_DNA"/>
</dbReference>
<feature type="region of interest" description="Disordered" evidence="5">
    <location>
        <begin position="550"/>
        <end position="574"/>
    </location>
</feature>
<keyword evidence="6" id="KW-0812">Transmembrane</keyword>
<evidence type="ECO:0000256" key="2">
    <source>
        <dbReference type="ARBA" id="ARBA00022737"/>
    </source>
</evidence>
<evidence type="ECO:0000256" key="4">
    <source>
        <dbReference type="ARBA" id="ARBA00023180"/>
    </source>
</evidence>
<keyword evidence="2" id="KW-0677">Repeat</keyword>
<accession>A0A0S1STT1</accession>
<dbReference type="InterPro" id="IPR000413">
    <property type="entry name" value="Integrin_alpha"/>
</dbReference>
<accession>A0A0S1SWP1</accession>
<dbReference type="InterPro" id="IPR013517">
    <property type="entry name" value="FG-GAP"/>
</dbReference>
<dbReference type="GO" id="GO:0007155">
    <property type="term" value="P:cell adhesion"/>
    <property type="evidence" value="ECO:0007669"/>
    <property type="project" value="InterPro"/>
</dbReference>
<dbReference type="InterPro" id="IPR011936">
    <property type="entry name" value="Myxo_disulph_rpt"/>
</dbReference>
<evidence type="ECO:0000313" key="7">
    <source>
        <dbReference type="EMBL" id="ALM13802.1"/>
    </source>
</evidence>
<dbReference type="SMART" id="SM00191">
    <property type="entry name" value="Int_alpha"/>
    <property type="match status" value="2"/>
</dbReference>
<accession>A0A0S1SMM9</accession>
<dbReference type="Pfam" id="PF01839">
    <property type="entry name" value="FG-GAP"/>
    <property type="match status" value="1"/>
</dbReference>
<keyword evidence="3" id="KW-1015">Disulfide bond</keyword>
<evidence type="ECO:0000256" key="6">
    <source>
        <dbReference type="SAM" id="Phobius"/>
    </source>
</evidence>
<evidence type="ECO:0000256" key="3">
    <source>
        <dbReference type="ARBA" id="ARBA00023157"/>
    </source>
</evidence>
<dbReference type="NCBIfam" id="TIGR02232">
    <property type="entry name" value="myxo_disulf_rpt"/>
    <property type="match status" value="3"/>
</dbReference>
<organism evidence="7 8">
    <name type="scientific">Candidatus Peribacter riflensis</name>
    <dbReference type="NCBI Taxonomy" id="1735162"/>
    <lineage>
        <taxon>Bacteria</taxon>
        <taxon>Candidatus Peregrinibacteriota</taxon>
        <taxon>Candidatus Peribacteria</taxon>
        <taxon>Candidatus Peribacterales</taxon>
        <taxon>Candidatus Peribacteraceae</taxon>
        <taxon>Candidatus Peribacter</taxon>
    </lineage>
</organism>
<gene>
    <name evidence="7" type="ORF">PeribacterD1_1144</name>
</gene>
<keyword evidence="6" id="KW-0472">Membrane</keyword>
<dbReference type="InterPro" id="IPR013519">
    <property type="entry name" value="Int_alpha_beta-p"/>
</dbReference>
<dbReference type="Proteomes" id="UP000069135">
    <property type="component" value="Chromosome"/>
</dbReference>
<evidence type="ECO:0000313" key="8">
    <source>
        <dbReference type="Proteomes" id="UP000069135"/>
    </source>
</evidence>
<dbReference type="Pfam" id="PF13948">
    <property type="entry name" value="DUF4215"/>
    <property type="match status" value="1"/>
</dbReference>
<dbReference type="KEGG" id="prf:PeribacterA2_1144"/>
<evidence type="ECO:0000256" key="5">
    <source>
        <dbReference type="SAM" id="MobiDB-lite"/>
    </source>
</evidence>
<keyword evidence="1" id="KW-0732">Signal</keyword>
<dbReference type="STRING" id="1735162.PeribacterB2_1146"/>
<accession>A0A0S1SMT3</accession>
<dbReference type="InterPro" id="IPR028994">
    <property type="entry name" value="Integrin_alpha_N"/>
</dbReference>
<feature type="region of interest" description="Disordered" evidence="5">
    <location>
        <begin position="981"/>
        <end position="1002"/>
    </location>
</feature>
<dbReference type="PANTHER" id="PTHR46580">
    <property type="entry name" value="SENSOR KINASE-RELATED"/>
    <property type="match status" value="1"/>
</dbReference>
<dbReference type="PANTHER" id="PTHR46580:SF4">
    <property type="entry name" value="ATP_GTP-BINDING PROTEIN"/>
    <property type="match status" value="1"/>
</dbReference>
<dbReference type="GO" id="GO:0008305">
    <property type="term" value="C:integrin complex"/>
    <property type="evidence" value="ECO:0007669"/>
    <property type="project" value="InterPro"/>
</dbReference>
<feature type="transmembrane region" description="Helical" evidence="6">
    <location>
        <begin position="1483"/>
        <end position="1503"/>
    </location>
</feature>
<protein>
    <submittedName>
        <fullName evidence="7">Lipoprotein</fullName>
    </submittedName>
</protein>
<sequence length="1510" mass="156290">MANSSFEQKVIRSAGNMPDFLRSGAAASSLHRRRGFVVLGIAGVAVLGWISLQSRQSMHMFTAQVMGDTPYCGNNIRETGEQCDSGYAWGRIEGCGINQVCQRCQCVTLTSANQHCIGTACYAGVNNCPSGTPACDVTCACSAIWWPHCGDARCMSFEQGAGGRIIHPSATGPIQNRVEGFGMDIVPMGDLDADQIPDVVVLATGNGTPFVSGTIHVIYMNRNGTAKRIDPLPYVPERQGLAPLKLAYAMESVGDIDSNGVPDLALYAWTGTYTEGDYGNDEEIRILRLQRTAEGVSVLADRANPEPQEQARQGYGYDLAYLGNGRLAAYLGRGDSFDEAVGIFQISSNGNIAQIGTVQGVSGGNVLGAPGDLNGDGANDLLWNRTVAFLSQDGTSVLSQQTIAFGSPYFNDGFIHSNPWGDTDGNGVPDLLLGMVSQQGKYENIGIVGKVLLERTSGNPPLRVKSSQIMYSPEQPARFGGAFGRAAANVGDIDGDGQPDIMIGSPETFFCVDGTQVHGCSGTHPGAVWVYLSGAGVPICTADCGSAPISPSSSSAPIPPSSSSVPIPPSSSSVPIIPSSSSQAAVCGDGRFAATKQCEPSGMLQTLPTNGIPDAVRAGDFNADGNADLVTLNLSPNRTGSINVFLGAGDGSFSPGANYQVGNVQSVFQAADAQGDGKLDLLLGATHIMRGNGDGTFQPVSSLLPQGADVAVGDFNEDGRPDIFTTTVSSPNSPHVEQLFAGQAGGGFAAGVTVAEFPHPWSNIVTADFDADGHLDVAYLPTGNSNDPPGLTANFTVQILYGNGNGAFISVPLTLSSWTSGATGLWMADINGDGRSDLYMDGNGNVGPFWLNNGNRTFEAKNNYMGNLNDPAALIDVDGDGKADVITGGRTASPTIEIHKGNGDGSFVQSPLYSFGVTYPLWHSEGNIAQADFDHDGRLDFAIARTSIADAGANFIIVQISPCAPGQTCSSSCQCIGTPIPPSSSSRSSSRSSSSTSHSSSASSVSSMTIASSSASHGVNALCGNGLQEGTEQCEAGIPCYTGLVCMNCLCIFPPSSSAAPPSSTSSDGFAQVTCGNSTLEEYEQCEQGFDFCPPDFLCDYTSCFCLPSGMFSSASSAGVSVGSQPLCGNGVLEVTEQCDTGNPCPGGDFCTIACMCESRGGPVPVAPSTVVRCGDGILGAGEQCESGMPCSDGAFCTTSCLCLRSETVSLCGNGVLNLREECDDGNTENGDGCDRSCRREAAVFAQTCGNGELEGGEQCELNSLCPRPGDQCLNCQCRAVSESACGNGVLEFPEECETTAACAGLSHFCASCRCVPFVCGDNVRDLGEECDDGNTASGDGCSATCQRETINLIASQAICGNGLIERDEECDDGNTVSEDGCSAVCQREVLPPRLELTLLPEQPASSSVAFQPVSSAPAVTVPVRTGPTPKRAVSSVPAFFPAAPVPSALAPSILATTIVQPPSWQPYASVVPYAPPTGPVGATGPASVAAMAAGAAAGWAWMRRRKNRR</sequence>
<dbReference type="Gene3D" id="2.40.128.340">
    <property type="match status" value="1"/>
</dbReference>
<accession>A0A0S1SKW3</accession>
<proteinExistence type="predicted"/>
<dbReference type="Gene3D" id="2.130.10.130">
    <property type="entry name" value="Integrin alpha, N-terminal"/>
    <property type="match status" value="3"/>
</dbReference>
<keyword evidence="6" id="KW-1133">Transmembrane helix</keyword>
<feature type="compositionally biased region" description="Low complexity" evidence="5">
    <location>
        <begin position="983"/>
        <end position="1002"/>
    </location>
</feature>
<reference evidence="7 8" key="2">
    <citation type="journal article" date="2016" name="PeerJ">
        <title>Analysis of five complete genome sequences for members of the class Peribacteria in the recently recognized Peregrinibacteria bacterial phylum.</title>
        <authorList>
            <person name="Anantharaman K."/>
            <person name="Brown C.T."/>
            <person name="Burstein D."/>
            <person name="Castelle C.J."/>
            <person name="Probst A.J."/>
            <person name="Thomas B.C."/>
            <person name="Williams K.H."/>
            <person name="Banfield J.F."/>
        </authorList>
    </citation>
    <scope>NUCLEOTIDE SEQUENCE [LARGE SCALE GENOMIC DNA]</scope>
    <source>
        <strain evidence="7">RIFOXYD1_FULL_PER-ii_59_16</strain>
    </source>
</reference>
<keyword evidence="7" id="KW-0449">Lipoprotein</keyword>
<feature type="transmembrane region" description="Helical" evidence="6">
    <location>
        <begin position="35"/>
        <end position="52"/>
    </location>
</feature>
<keyword evidence="4" id="KW-0325">Glycoprotein</keyword>
<dbReference type="PATRIC" id="fig|1735161.3.peg.1118"/>